<feature type="region of interest" description="Disordered" evidence="1">
    <location>
        <begin position="28"/>
        <end position="60"/>
    </location>
</feature>
<evidence type="ECO:0000313" key="4">
    <source>
        <dbReference type="Proteomes" id="UP001056201"/>
    </source>
</evidence>
<feature type="signal peptide" evidence="2">
    <location>
        <begin position="1"/>
        <end position="23"/>
    </location>
</feature>
<gene>
    <name evidence="3" type="ORF">MW290_18425</name>
</gene>
<keyword evidence="2" id="KW-0732">Signal</keyword>
<organism evidence="3 4">
    <name type="scientific">Aquincola tertiaricarbonis</name>
    <dbReference type="NCBI Taxonomy" id="391953"/>
    <lineage>
        <taxon>Bacteria</taxon>
        <taxon>Pseudomonadati</taxon>
        <taxon>Pseudomonadota</taxon>
        <taxon>Betaproteobacteria</taxon>
        <taxon>Burkholderiales</taxon>
        <taxon>Sphaerotilaceae</taxon>
        <taxon>Aquincola</taxon>
    </lineage>
</organism>
<dbReference type="RefSeq" id="WP_250199156.1">
    <property type="nucleotide sequence ID" value="NZ_CP097636.1"/>
</dbReference>
<feature type="chain" id="PRO_5045543083" evidence="2">
    <location>
        <begin position="24"/>
        <end position="221"/>
    </location>
</feature>
<dbReference type="Proteomes" id="UP001056201">
    <property type="component" value="Chromosome 2"/>
</dbReference>
<proteinExistence type="predicted"/>
<accession>A0ABY4SGR0</accession>
<evidence type="ECO:0000256" key="1">
    <source>
        <dbReference type="SAM" id="MobiDB-lite"/>
    </source>
</evidence>
<name>A0ABY4SGR0_AQUTE</name>
<keyword evidence="4" id="KW-1185">Reference proteome</keyword>
<dbReference type="EMBL" id="CP097636">
    <property type="protein sequence ID" value="URI10953.1"/>
    <property type="molecule type" value="Genomic_DNA"/>
</dbReference>
<evidence type="ECO:0000256" key="2">
    <source>
        <dbReference type="SAM" id="SignalP"/>
    </source>
</evidence>
<evidence type="ECO:0000313" key="3">
    <source>
        <dbReference type="EMBL" id="URI10953.1"/>
    </source>
</evidence>
<protein>
    <submittedName>
        <fullName evidence="3">Uncharacterized protein</fullName>
    </submittedName>
</protein>
<reference evidence="3" key="1">
    <citation type="submission" date="2022-05" db="EMBL/GenBank/DDBJ databases">
        <title>An RpoN-dependent PEP-CTERM gene is involved in floc formation of an Aquincola tertiaricarbonis strain.</title>
        <authorList>
            <person name="Qiu D."/>
            <person name="Xia M."/>
        </authorList>
    </citation>
    <scope>NUCLEOTIDE SEQUENCE</scope>
    <source>
        <strain evidence="3">RN12</strain>
    </source>
</reference>
<sequence>MTFRSSQLAASLICAALLAPAFAQQPAKPAAKPAAKAPQSKKPVAKKAPPPPPVEAPLPDASPEQLAAAERTYFGSYSCEFDQTLAIAMNPKAPGYVDVDFKKQVYTMKPVLSTTGALRLEDVKGRTLMIQIANKSMLMDVKAGQRLVDECMHERQRTARLEMQANPPTSSLGIDPARAAAVAAQSAASAAQAAATAASAADQAARAASAAANAASAAAPR</sequence>
<feature type="compositionally biased region" description="Low complexity" evidence="1">
    <location>
        <begin position="28"/>
        <end position="42"/>
    </location>
</feature>